<organism evidence="1 2">
    <name type="scientific">Metallosphaera tengchongensis</name>
    <dbReference type="NCBI Taxonomy" id="1532350"/>
    <lineage>
        <taxon>Archaea</taxon>
        <taxon>Thermoproteota</taxon>
        <taxon>Thermoprotei</taxon>
        <taxon>Sulfolobales</taxon>
        <taxon>Sulfolobaceae</taxon>
        <taxon>Metallosphaera</taxon>
    </lineage>
</organism>
<dbReference type="Proteomes" id="UP000509301">
    <property type="component" value="Chromosome"/>
</dbReference>
<dbReference type="KEGG" id="mten:GWK48_11025"/>
<gene>
    <name evidence="1" type="ORF">GWK48_11025</name>
</gene>
<sequence length="48" mass="5702">MAISTLNLLSKYLDFTPILIDYEALEKFRSVIRFKYEAYKLVSQEKLV</sequence>
<dbReference type="AlphaFoldDB" id="A0A6N0NXA6"/>
<dbReference type="GeneID" id="55642482"/>
<name>A0A6N0NXA6_9CREN</name>
<keyword evidence="2" id="KW-1185">Reference proteome</keyword>
<dbReference type="RefSeq" id="WP_174632250.1">
    <property type="nucleotide sequence ID" value="NZ_CP049074.1"/>
</dbReference>
<protein>
    <submittedName>
        <fullName evidence="1">Uncharacterized protein</fullName>
    </submittedName>
</protein>
<proteinExistence type="predicted"/>
<accession>A0A6N0NXA6</accession>
<evidence type="ECO:0000313" key="2">
    <source>
        <dbReference type="Proteomes" id="UP000509301"/>
    </source>
</evidence>
<reference evidence="1 2" key="1">
    <citation type="submission" date="2020-02" db="EMBL/GenBank/DDBJ databases">
        <title>Comparative genome analysis reveals the metabolism and evolution of the thermophilic archaeal genus Metallosphaera.</title>
        <authorList>
            <person name="Jiang C."/>
        </authorList>
    </citation>
    <scope>NUCLEOTIDE SEQUENCE [LARGE SCALE GENOMIC DNA]</scope>
    <source>
        <strain evidence="1 2">Ric-A</strain>
    </source>
</reference>
<dbReference type="OrthoDB" id="42754at2157"/>
<evidence type="ECO:0000313" key="1">
    <source>
        <dbReference type="EMBL" id="QKR00845.1"/>
    </source>
</evidence>
<dbReference type="EMBL" id="CP049074">
    <property type="protein sequence ID" value="QKR00845.1"/>
    <property type="molecule type" value="Genomic_DNA"/>
</dbReference>